<dbReference type="Proteomes" id="UP000478052">
    <property type="component" value="Unassembled WGS sequence"/>
</dbReference>
<gene>
    <name evidence="1" type="ORF">FWK35_00025737</name>
</gene>
<dbReference type="AlphaFoldDB" id="A0A6G0WCG5"/>
<proteinExistence type="predicted"/>
<protein>
    <submittedName>
        <fullName evidence="1">Myb DNA-bind 5 domain-containing protein</fullName>
    </submittedName>
</protein>
<dbReference type="OrthoDB" id="7553281at2759"/>
<evidence type="ECO:0000313" key="1">
    <source>
        <dbReference type="EMBL" id="KAF0724963.1"/>
    </source>
</evidence>
<name>A0A6G0WCG5_APHCR</name>
<reference evidence="1 2" key="1">
    <citation type="submission" date="2019-08" db="EMBL/GenBank/DDBJ databases">
        <title>Whole genome of Aphis craccivora.</title>
        <authorList>
            <person name="Voronova N.V."/>
            <person name="Shulinski R.S."/>
            <person name="Bandarenka Y.V."/>
            <person name="Zhorov D.G."/>
            <person name="Warner D."/>
        </authorList>
    </citation>
    <scope>NUCLEOTIDE SEQUENCE [LARGE SCALE GENOMIC DNA]</scope>
    <source>
        <strain evidence="1">180601</strain>
        <tissue evidence="1">Whole Body</tissue>
    </source>
</reference>
<accession>A0A6G0WCG5</accession>
<keyword evidence="2" id="KW-1185">Reference proteome</keyword>
<sequence>SWRDLKTKVSKKATTLRHAKRLTGNKSIELQELSDVKKKFLGIVGHEYIEGTDCPDSFPEELPDSIEELSKGNTNILNVVPTSITTETYEYNEDDDIVYGNIEIIEDATLNMDNSNASLHIIPRTTEAASCSQTENQPITNVKKKYVKLISQFNTARDVFTNLANINSQQMDLITSTLSTIAENNKIMAMVKMAVNDERRTQME</sequence>
<feature type="non-terminal residue" evidence="1">
    <location>
        <position position="1"/>
    </location>
</feature>
<organism evidence="1 2">
    <name type="scientific">Aphis craccivora</name>
    <name type="common">Cowpea aphid</name>
    <dbReference type="NCBI Taxonomy" id="307492"/>
    <lineage>
        <taxon>Eukaryota</taxon>
        <taxon>Metazoa</taxon>
        <taxon>Ecdysozoa</taxon>
        <taxon>Arthropoda</taxon>
        <taxon>Hexapoda</taxon>
        <taxon>Insecta</taxon>
        <taxon>Pterygota</taxon>
        <taxon>Neoptera</taxon>
        <taxon>Paraneoptera</taxon>
        <taxon>Hemiptera</taxon>
        <taxon>Sternorrhyncha</taxon>
        <taxon>Aphidomorpha</taxon>
        <taxon>Aphidoidea</taxon>
        <taxon>Aphididae</taxon>
        <taxon>Aphidini</taxon>
        <taxon>Aphis</taxon>
        <taxon>Aphis</taxon>
    </lineage>
</organism>
<dbReference type="EMBL" id="VUJU01008850">
    <property type="protein sequence ID" value="KAF0724963.1"/>
    <property type="molecule type" value="Genomic_DNA"/>
</dbReference>
<evidence type="ECO:0000313" key="2">
    <source>
        <dbReference type="Proteomes" id="UP000478052"/>
    </source>
</evidence>
<comment type="caution">
    <text evidence="1">The sequence shown here is derived from an EMBL/GenBank/DDBJ whole genome shotgun (WGS) entry which is preliminary data.</text>
</comment>